<dbReference type="InterPro" id="IPR005790">
    <property type="entry name" value="DNA_polIII_delta"/>
</dbReference>
<dbReference type="GO" id="GO:0003677">
    <property type="term" value="F:DNA binding"/>
    <property type="evidence" value="ECO:0007669"/>
    <property type="project" value="InterPro"/>
</dbReference>
<dbReference type="EMBL" id="DVFN01000015">
    <property type="protein sequence ID" value="HIQ68876.1"/>
    <property type="molecule type" value="Genomic_DNA"/>
</dbReference>
<evidence type="ECO:0000256" key="7">
    <source>
        <dbReference type="ARBA" id="ARBA00034754"/>
    </source>
</evidence>
<evidence type="ECO:0000259" key="9">
    <source>
        <dbReference type="Pfam" id="PF06144"/>
    </source>
</evidence>
<name>A0A9D0Z450_9FIRM</name>
<dbReference type="AlphaFoldDB" id="A0A9D0Z450"/>
<dbReference type="InterPro" id="IPR008921">
    <property type="entry name" value="DNA_pol3_clamp-load_cplx_C"/>
</dbReference>
<comment type="catalytic activity">
    <reaction evidence="8">
        <text>DNA(n) + a 2'-deoxyribonucleoside 5'-triphosphate = DNA(n+1) + diphosphate</text>
        <dbReference type="Rhea" id="RHEA:22508"/>
        <dbReference type="Rhea" id="RHEA-COMP:17339"/>
        <dbReference type="Rhea" id="RHEA-COMP:17340"/>
        <dbReference type="ChEBI" id="CHEBI:33019"/>
        <dbReference type="ChEBI" id="CHEBI:61560"/>
        <dbReference type="ChEBI" id="CHEBI:173112"/>
        <dbReference type="EC" id="2.7.7.7"/>
    </reaction>
</comment>
<dbReference type="SUPFAM" id="SSF52540">
    <property type="entry name" value="P-loop containing nucleoside triphosphate hydrolases"/>
    <property type="match status" value="1"/>
</dbReference>
<keyword evidence="4 11" id="KW-0548">Nucleotidyltransferase</keyword>
<dbReference type="Gene3D" id="3.40.50.300">
    <property type="entry name" value="P-loop containing nucleotide triphosphate hydrolases"/>
    <property type="match status" value="1"/>
</dbReference>
<dbReference type="InterPro" id="IPR027417">
    <property type="entry name" value="P-loop_NTPase"/>
</dbReference>
<dbReference type="PANTHER" id="PTHR34388:SF1">
    <property type="entry name" value="DNA POLYMERASE III SUBUNIT DELTA"/>
    <property type="match status" value="1"/>
</dbReference>
<dbReference type="PANTHER" id="PTHR34388">
    <property type="entry name" value="DNA POLYMERASE III SUBUNIT DELTA"/>
    <property type="match status" value="1"/>
</dbReference>
<dbReference type="GO" id="GO:0009360">
    <property type="term" value="C:DNA polymerase III complex"/>
    <property type="evidence" value="ECO:0007669"/>
    <property type="project" value="InterPro"/>
</dbReference>
<organism evidence="11 12">
    <name type="scientific">Candidatus Avoscillospira stercorigallinarum</name>
    <dbReference type="NCBI Taxonomy" id="2840708"/>
    <lineage>
        <taxon>Bacteria</taxon>
        <taxon>Bacillati</taxon>
        <taxon>Bacillota</taxon>
        <taxon>Clostridia</taxon>
        <taxon>Eubacteriales</taxon>
        <taxon>Oscillospiraceae</taxon>
        <taxon>Oscillospiraceae incertae sedis</taxon>
        <taxon>Candidatus Avoscillospira</taxon>
    </lineage>
</organism>
<dbReference type="GO" id="GO:0003887">
    <property type="term" value="F:DNA-directed DNA polymerase activity"/>
    <property type="evidence" value="ECO:0007669"/>
    <property type="project" value="UniProtKB-KW"/>
</dbReference>
<evidence type="ECO:0000256" key="3">
    <source>
        <dbReference type="ARBA" id="ARBA00022679"/>
    </source>
</evidence>
<accession>A0A9D0Z450</accession>
<dbReference type="InterPro" id="IPR048466">
    <property type="entry name" value="DNA_pol3_delta-like_C"/>
</dbReference>
<dbReference type="NCBIfam" id="TIGR01128">
    <property type="entry name" value="holA"/>
    <property type="match status" value="1"/>
</dbReference>
<proteinExistence type="inferred from homology"/>
<dbReference type="Gene3D" id="1.10.8.60">
    <property type="match status" value="1"/>
</dbReference>
<dbReference type="EC" id="2.7.7.7" evidence="1"/>
<reference evidence="11" key="1">
    <citation type="submission" date="2020-10" db="EMBL/GenBank/DDBJ databases">
        <authorList>
            <person name="Gilroy R."/>
        </authorList>
    </citation>
    <scope>NUCLEOTIDE SEQUENCE</scope>
    <source>
        <strain evidence="11">ChiSjej2B20-13462</strain>
    </source>
</reference>
<keyword evidence="5" id="KW-0235">DNA replication</keyword>
<comment type="similarity">
    <text evidence="7">Belongs to the DNA polymerase HolA subunit family.</text>
</comment>
<dbReference type="Proteomes" id="UP000886874">
    <property type="component" value="Unassembled WGS sequence"/>
</dbReference>
<comment type="caution">
    <text evidence="11">The sequence shown here is derived from an EMBL/GenBank/DDBJ whole genome shotgun (WGS) entry which is preliminary data.</text>
</comment>
<dbReference type="SUPFAM" id="SSF48019">
    <property type="entry name" value="post-AAA+ oligomerization domain-like"/>
    <property type="match status" value="1"/>
</dbReference>
<reference evidence="11" key="2">
    <citation type="journal article" date="2021" name="PeerJ">
        <title>Extensive microbial diversity within the chicken gut microbiome revealed by metagenomics and culture.</title>
        <authorList>
            <person name="Gilroy R."/>
            <person name="Ravi A."/>
            <person name="Getino M."/>
            <person name="Pursley I."/>
            <person name="Horton D.L."/>
            <person name="Alikhan N.F."/>
            <person name="Baker D."/>
            <person name="Gharbi K."/>
            <person name="Hall N."/>
            <person name="Watson M."/>
            <person name="Adriaenssens E.M."/>
            <person name="Foster-Nyarko E."/>
            <person name="Jarju S."/>
            <person name="Secka A."/>
            <person name="Antonio M."/>
            <person name="Oren A."/>
            <person name="Chaudhuri R.R."/>
            <person name="La Ragione R."/>
            <person name="Hildebrand F."/>
            <person name="Pallen M.J."/>
        </authorList>
    </citation>
    <scope>NUCLEOTIDE SEQUENCE</scope>
    <source>
        <strain evidence="11">ChiSjej2B20-13462</strain>
    </source>
</reference>
<dbReference type="Pfam" id="PF21694">
    <property type="entry name" value="DNA_pol3_delta_C"/>
    <property type="match status" value="1"/>
</dbReference>
<evidence type="ECO:0000313" key="11">
    <source>
        <dbReference type="EMBL" id="HIQ68876.1"/>
    </source>
</evidence>
<gene>
    <name evidence="11" type="primary">holA</name>
    <name evidence="11" type="ORF">IAA67_00875</name>
</gene>
<dbReference type="Pfam" id="PF06144">
    <property type="entry name" value="DNA_pol3_delta"/>
    <property type="match status" value="1"/>
</dbReference>
<dbReference type="GO" id="GO:0006261">
    <property type="term" value="P:DNA-templated DNA replication"/>
    <property type="evidence" value="ECO:0007669"/>
    <property type="project" value="TreeGrafter"/>
</dbReference>
<evidence type="ECO:0000256" key="8">
    <source>
        <dbReference type="ARBA" id="ARBA00049244"/>
    </source>
</evidence>
<evidence type="ECO:0000256" key="6">
    <source>
        <dbReference type="ARBA" id="ARBA00022932"/>
    </source>
</evidence>
<dbReference type="InterPro" id="IPR010372">
    <property type="entry name" value="DNA_pol3_delta_N"/>
</dbReference>
<protein>
    <recommendedName>
        <fullName evidence="2">DNA polymerase III subunit delta</fullName>
        <ecNumber evidence="1">2.7.7.7</ecNumber>
    </recommendedName>
</protein>
<evidence type="ECO:0000313" key="12">
    <source>
        <dbReference type="Proteomes" id="UP000886874"/>
    </source>
</evidence>
<dbReference type="Gene3D" id="1.20.272.10">
    <property type="match status" value="1"/>
</dbReference>
<evidence type="ECO:0000259" key="10">
    <source>
        <dbReference type="Pfam" id="PF21694"/>
    </source>
</evidence>
<evidence type="ECO:0000256" key="5">
    <source>
        <dbReference type="ARBA" id="ARBA00022705"/>
    </source>
</evidence>
<feature type="domain" description="DNA polymerase III delta subunit-like C-terminal" evidence="10">
    <location>
        <begin position="220"/>
        <end position="344"/>
    </location>
</feature>
<keyword evidence="3 11" id="KW-0808">Transferase</keyword>
<evidence type="ECO:0000256" key="2">
    <source>
        <dbReference type="ARBA" id="ARBA00017703"/>
    </source>
</evidence>
<evidence type="ECO:0000256" key="4">
    <source>
        <dbReference type="ARBA" id="ARBA00022695"/>
    </source>
</evidence>
<keyword evidence="6" id="KW-0239">DNA-directed DNA polymerase</keyword>
<feature type="domain" description="DNA polymerase III delta N-terminal" evidence="9">
    <location>
        <begin position="26"/>
        <end position="136"/>
    </location>
</feature>
<sequence length="352" mass="38903">MAKKQTADGLTQLKAQLKSGDFARLYVFYGEERYLLEHYLGLLRKKLLDGPAEDFNYHRFPQGAVDLQALTDAVEAVPMMAERTLVQVDDYDLSKLSEAGREGLTSILSDIPDYCTVVLFYDTVPYKVDGRYKKLKAALDAGVAVEFVRQSQRELSAWIRKHAMAGGKDISDAVCEYLTFRTGGAMTTLESELQKLTAYAQGREITRADVDAVVIPVLDAQVFEITDAISAGHFDQALTTLRQLLTMQQEPILILAAIGSQMRRLLCARTCLGAGKGEEGLGDLLKAASGRAPHPYVLRKTMAAARQLSDGYCRRAVRACMEADWQLKSSAADPGRTLELLLLTLREEGRRG</sequence>
<evidence type="ECO:0000256" key="1">
    <source>
        <dbReference type="ARBA" id="ARBA00012417"/>
    </source>
</evidence>